<evidence type="ECO:0000313" key="1">
    <source>
        <dbReference type="EMBL" id="KAF8657469.1"/>
    </source>
</evidence>
<evidence type="ECO:0000313" key="2">
    <source>
        <dbReference type="Proteomes" id="UP000636709"/>
    </source>
</evidence>
<dbReference type="Proteomes" id="UP000636709">
    <property type="component" value="Unassembled WGS sequence"/>
</dbReference>
<reference evidence="1" key="1">
    <citation type="submission" date="2020-07" db="EMBL/GenBank/DDBJ databases">
        <title>Genome sequence and genetic diversity analysis of an under-domesticated orphan crop, white fonio (Digitaria exilis).</title>
        <authorList>
            <person name="Bennetzen J.L."/>
            <person name="Chen S."/>
            <person name="Ma X."/>
            <person name="Wang X."/>
            <person name="Yssel A.E.J."/>
            <person name="Chaluvadi S.R."/>
            <person name="Johnson M."/>
            <person name="Gangashetty P."/>
            <person name="Hamidou F."/>
            <person name="Sanogo M.D."/>
            <person name="Zwaenepoel A."/>
            <person name="Wallace J."/>
            <person name="Van De Peer Y."/>
            <person name="Van Deynze A."/>
        </authorList>
    </citation>
    <scope>NUCLEOTIDE SEQUENCE</scope>
    <source>
        <tissue evidence="1">Leaves</tissue>
    </source>
</reference>
<organism evidence="1 2">
    <name type="scientific">Digitaria exilis</name>
    <dbReference type="NCBI Taxonomy" id="1010633"/>
    <lineage>
        <taxon>Eukaryota</taxon>
        <taxon>Viridiplantae</taxon>
        <taxon>Streptophyta</taxon>
        <taxon>Embryophyta</taxon>
        <taxon>Tracheophyta</taxon>
        <taxon>Spermatophyta</taxon>
        <taxon>Magnoliopsida</taxon>
        <taxon>Liliopsida</taxon>
        <taxon>Poales</taxon>
        <taxon>Poaceae</taxon>
        <taxon>PACMAD clade</taxon>
        <taxon>Panicoideae</taxon>
        <taxon>Panicodae</taxon>
        <taxon>Paniceae</taxon>
        <taxon>Anthephorinae</taxon>
        <taxon>Digitaria</taxon>
    </lineage>
</organism>
<accession>A0A835AFA6</accession>
<dbReference type="EMBL" id="JACEFO010002497">
    <property type="protein sequence ID" value="KAF8657469.1"/>
    <property type="molecule type" value="Genomic_DNA"/>
</dbReference>
<dbReference type="OrthoDB" id="586778at2759"/>
<sequence>MEGLAWEWDFYYSQPALRPPSVTKILYDLERRELAKPIFVCLHCATESQTQQAMAGHCRKHVRAGMAKGTVDHVKYYPDHTYSFLCNGRKLKNPHAPIPAQQAIPQPPNQQIYQEPAHRYNRILPYNGSTMVEGSSSSPFGRVMTPNHNVVGRGTTLSVPTVIDLTLRLGPNASSTAENPMQRTAFRF</sequence>
<keyword evidence="2" id="KW-1185">Reference proteome</keyword>
<dbReference type="AlphaFoldDB" id="A0A835AFA6"/>
<protein>
    <submittedName>
        <fullName evidence="1">Uncharacterized protein</fullName>
    </submittedName>
</protein>
<name>A0A835AFA6_9POAL</name>
<proteinExistence type="predicted"/>
<comment type="caution">
    <text evidence="1">The sequence shown here is derived from an EMBL/GenBank/DDBJ whole genome shotgun (WGS) entry which is preliminary data.</text>
</comment>
<gene>
    <name evidence="1" type="ORF">HU200_060030</name>
</gene>